<dbReference type="PANTHER" id="PTHR19211">
    <property type="entry name" value="ATP-BINDING TRANSPORT PROTEIN-RELATED"/>
    <property type="match status" value="1"/>
</dbReference>
<evidence type="ECO:0000259" key="8">
    <source>
        <dbReference type="PROSITE" id="PS50893"/>
    </source>
</evidence>
<accession>A0A0N0GR64</accession>
<keyword evidence="10" id="KW-1185">Reference proteome</keyword>
<feature type="coiled-coil region" evidence="7">
    <location>
        <begin position="552"/>
        <end position="635"/>
    </location>
</feature>
<proteinExistence type="inferred from homology"/>
<evidence type="ECO:0000256" key="7">
    <source>
        <dbReference type="SAM" id="Coils"/>
    </source>
</evidence>
<organism evidence="9 10">
    <name type="scientific">Amantichitinum ursilacus</name>
    <dbReference type="NCBI Taxonomy" id="857265"/>
    <lineage>
        <taxon>Bacteria</taxon>
        <taxon>Pseudomonadati</taxon>
        <taxon>Pseudomonadota</taxon>
        <taxon>Betaproteobacteria</taxon>
        <taxon>Neisseriales</taxon>
        <taxon>Chitinibacteraceae</taxon>
        <taxon>Amantichitinum</taxon>
    </lineage>
</organism>
<keyword evidence="4 9" id="KW-0067">ATP-binding</keyword>
<evidence type="ECO:0000256" key="5">
    <source>
        <dbReference type="ARBA" id="ARBA00061571"/>
    </source>
</evidence>
<dbReference type="Pfam" id="PF12848">
    <property type="entry name" value="ABC_tran_Xtn"/>
    <property type="match status" value="1"/>
</dbReference>
<keyword evidence="1" id="KW-0472">Membrane</keyword>
<dbReference type="RefSeq" id="WP_053936188.1">
    <property type="nucleotide sequence ID" value="NZ_LAQT01000001.1"/>
</dbReference>
<keyword evidence="7" id="KW-0175">Coiled coil</keyword>
<evidence type="ECO:0000256" key="4">
    <source>
        <dbReference type="ARBA" id="ARBA00022840"/>
    </source>
</evidence>
<dbReference type="InterPro" id="IPR017871">
    <property type="entry name" value="ABC_transporter-like_CS"/>
</dbReference>
<feature type="domain" description="ABC transporter" evidence="8">
    <location>
        <begin position="2"/>
        <end position="247"/>
    </location>
</feature>
<sequence length="638" mass="71194">MIRLKSLTLRRGTKVLLDRVDLTLYPGSKVGVVGANGAGKSSFFALLRGELHPDAGDVELPPRLRIGHVAQETPSLPVSALEYVLDGDTELREIQRQLDLHGAEDGDGMLHGEWLAKLDAIDGYTAQARGSRLLSGLGFSQAEMQKPVSDFSGGWRMRLNLAQALMCRSDLLLLDEPTNHLDLETVVWLEDWLRTYPGMLLVISHDRDFLDSTINGILHVENAQATLYTGTYADFENQRAQKLSQQQQAYEKQQREIAHLQSFVDRFKAKASKARQAQSRVKTLERMEVIAAAHIDSPFHFTFREPVSTPNPLLRIENAAAGYAIESPILQGLNLSLEKSARIGLLGVNGAGKSTLIKMLAAENAPLAGERVEGKGLKIGYFAQHQVDALRLDESPLWHMQKLDPMTREQEFRNFLGGFDFHGDMASAPVAPFSGGEKARLALALLIWQKPNLLLLDEPTNHLDIEMRQALTQALQDFEGAIILVSHDRHLLRASVDDFWLIENGNVRPFDGDLDDYTRYSQEKRSEQASALRESEGFVDRKAQKRAQAEARQKLASARKPLEQKLAKLEKQMAPLQAEHAKLAATLAEETIYLPERKNDLQSALKRETEVKAQMDALELEWLEITDEIEALEAAANG</sequence>
<dbReference type="STRING" id="857265.WG78_01885"/>
<dbReference type="FunFam" id="3.40.50.300:FF:002053">
    <property type="entry name" value="ABC transporter ATP-binding protein"/>
    <property type="match status" value="1"/>
</dbReference>
<evidence type="ECO:0000256" key="3">
    <source>
        <dbReference type="ARBA" id="ARBA00022741"/>
    </source>
</evidence>
<dbReference type="Gene3D" id="3.40.50.300">
    <property type="entry name" value="P-loop containing nucleotide triphosphate hydrolases"/>
    <property type="match status" value="2"/>
</dbReference>
<dbReference type="GO" id="GO:0016887">
    <property type="term" value="F:ATP hydrolysis activity"/>
    <property type="evidence" value="ECO:0007669"/>
    <property type="project" value="InterPro"/>
</dbReference>
<keyword evidence="1" id="KW-1003">Cell membrane</keyword>
<dbReference type="InterPro" id="IPR003593">
    <property type="entry name" value="AAA+_ATPase"/>
</dbReference>
<dbReference type="EMBL" id="LAQT01000001">
    <property type="protein sequence ID" value="KPC55368.1"/>
    <property type="molecule type" value="Genomic_DNA"/>
</dbReference>
<dbReference type="GO" id="GO:0005524">
    <property type="term" value="F:ATP binding"/>
    <property type="evidence" value="ECO:0007669"/>
    <property type="project" value="UniProtKB-KW"/>
</dbReference>
<dbReference type="CDD" id="cd03221">
    <property type="entry name" value="ABCF_EF-3"/>
    <property type="match status" value="2"/>
</dbReference>
<gene>
    <name evidence="9" type="primary">yheS_1</name>
    <name evidence="9" type="ORF">WG78_01885</name>
</gene>
<dbReference type="PROSITE" id="PS00211">
    <property type="entry name" value="ABC_TRANSPORTER_1"/>
    <property type="match status" value="2"/>
</dbReference>
<evidence type="ECO:0000256" key="1">
    <source>
        <dbReference type="ARBA" id="ARBA00022475"/>
    </source>
</evidence>
<evidence type="ECO:0000313" key="9">
    <source>
        <dbReference type="EMBL" id="KPC55368.1"/>
    </source>
</evidence>
<dbReference type="SMART" id="SM00382">
    <property type="entry name" value="AAA"/>
    <property type="match status" value="2"/>
</dbReference>
<feature type="domain" description="ABC transporter" evidence="8">
    <location>
        <begin position="314"/>
        <end position="529"/>
    </location>
</feature>
<dbReference type="AlphaFoldDB" id="A0A0N0GR64"/>
<comment type="caution">
    <text evidence="9">The sequence shown here is derived from an EMBL/GenBank/DDBJ whole genome shotgun (WGS) entry which is preliminary data.</text>
</comment>
<evidence type="ECO:0000256" key="2">
    <source>
        <dbReference type="ARBA" id="ARBA00022737"/>
    </source>
</evidence>
<dbReference type="InterPro" id="IPR003439">
    <property type="entry name" value="ABC_transporter-like_ATP-bd"/>
</dbReference>
<comment type="similarity">
    <text evidence="5">Belongs to the ABC transporter superfamily. ABCF family. YheS subfamily.</text>
</comment>
<dbReference type="PANTHER" id="PTHR19211:SF14">
    <property type="entry name" value="ATP-BINDING CASSETTE SUB-FAMILY F MEMBER 1"/>
    <property type="match status" value="1"/>
</dbReference>
<dbReference type="SUPFAM" id="SSF52540">
    <property type="entry name" value="P-loop containing nucleoside triphosphate hydrolases"/>
    <property type="match status" value="2"/>
</dbReference>
<keyword evidence="2" id="KW-0677">Repeat</keyword>
<reference evidence="9 10" key="1">
    <citation type="submission" date="2015-07" db="EMBL/GenBank/DDBJ databases">
        <title>Draft genome sequence of the Amantichitinum ursilacus IGB-41, a new chitin-degrading bacterium.</title>
        <authorList>
            <person name="Kirstahler P."/>
            <person name="Guenther M."/>
            <person name="Grumaz C."/>
            <person name="Rupp S."/>
            <person name="Zibek S."/>
            <person name="Sohn K."/>
        </authorList>
    </citation>
    <scope>NUCLEOTIDE SEQUENCE [LARGE SCALE GENOMIC DNA]</scope>
    <source>
        <strain evidence="9 10">IGB-41</strain>
    </source>
</reference>
<dbReference type="FunFam" id="3.40.50.300:FF:000011">
    <property type="entry name" value="Putative ABC transporter ATP-binding component"/>
    <property type="match status" value="1"/>
</dbReference>
<evidence type="ECO:0000313" key="10">
    <source>
        <dbReference type="Proteomes" id="UP000037939"/>
    </source>
</evidence>
<dbReference type="InterPro" id="IPR027417">
    <property type="entry name" value="P-loop_NTPase"/>
</dbReference>
<dbReference type="PATRIC" id="fig|857265.3.peg.394"/>
<dbReference type="InterPro" id="IPR050611">
    <property type="entry name" value="ABCF"/>
</dbReference>
<dbReference type="InterPro" id="IPR032781">
    <property type="entry name" value="ABC_tran_Xtn"/>
</dbReference>
<keyword evidence="3" id="KW-0547">Nucleotide-binding</keyword>
<dbReference type="Pfam" id="PF00005">
    <property type="entry name" value="ABC_tran"/>
    <property type="match status" value="2"/>
</dbReference>
<name>A0A0N0GR64_9NEIS</name>
<evidence type="ECO:0000256" key="6">
    <source>
        <dbReference type="ARBA" id="ARBA00069073"/>
    </source>
</evidence>
<dbReference type="PROSITE" id="PS50893">
    <property type="entry name" value="ABC_TRANSPORTER_2"/>
    <property type="match status" value="2"/>
</dbReference>
<protein>
    <recommendedName>
        <fullName evidence="6">Probable ATP-binding protein YheS</fullName>
    </recommendedName>
</protein>
<dbReference type="Proteomes" id="UP000037939">
    <property type="component" value="Unassembled WGS sequence"/>
</dbReference>
<dbReference type="OrthoDB" id="9762051at2"/>